<dbReference type="AlphaFoldDB" id="A0A090T2H0"/>
<keyword evidence="1" id="KW-0802">TPR repeat</keyword>
<dbReference type="PROSITE" id="PS50005">
    <property type="entry name" value="TPR"/>
    <property type="match status" value="1"/>
</dbReference>
<accession>A0A090T2H0</accession>
<dbReference type="Gene3D" id="1.25.40.10">
    <property type="entry name" value="Tetratricopeptide repeat domain"/>
    <property type="match status" value="2"/>
</dbReference>
<dbReference type="SMART" id="SM00028">
    <property type="entry name" value="TPR"/>
    <property type="match status" value="6"/>
</dbReference>
<feature type="chain" id="PRO_5001865514" description="Tetratricopeptide repeat protein" evidence="3">
    <location>
        <begin position="23"/>
        <end position="760"/>
    </location>
</feature>
<evidence type="ECO:0000313" key="5">
    <source>
        <dbReference type="Proteomes" id="UP000029224"/>
    </source>
</evidence>
<dbReference type="EMBL" id="BBMT01000002">
    <property type="protein sequence ID" value="GAL32919.1"/>
    <property type="molecule type" value="Genomic_DNA"/>
</dbReference>
<gene>
    <name evidence="4" type="ORF">JCM19240_6351</name>
</gene>
<protein>
    <recommendedName>
        <fullName evidence="6">Tetratricopeptide repeat protein</fullName>
    </recommendedName>
</protein>
<dbReference type="InterPro" id="IPR019734">
    <property type="entry name" value="TPR_rpt"/>
</dbReference>
<name>A0A090T2H0_9VIBR</name>
<dbReference type="SUPFAM" id="SSF48452">
    <property type="entry name" value="TPR-like"/>
    <property type="match status" value="1"/>
</dbReference>
<keyword evidence="2" id="KW-0175">Coiled coil</keyword>
<evidence type="ECO:0000256" key="2">
    <source>
        <dbReference type="SAM" id="Coils"/>
    </source>
</evidence>
<keyword evidence="5" id="KW-1185">Reference proteome</keyword>
<evidence type="ECO:0008006" key="6">
    <source>
        <dbReference type="Google" id="ProtNLM"/>
    </source>
</evidence>
<evidence type="ECO:0000256" key="1">
    <source>
        <dbReference type="PROSITE-ProRule" id="PRU00339"/>
    </source>
</evidence>
<dbReference type="Proteomes" id="UP000029224">
    <property type="component" value="Unassembled WGS sequence"/>
</dbReference>
<comment type="caution">
    <text evidence="4">The sequence shown here is derived from an EMBL/GenBank/DDBJ whole genome shotgun (WGS) entry which is preliminary data.</text>
</comment>
<dbReference type="Pfam" id="PF13424">
    <property type="entry name" value="TPR_12"/>
    <property type="match status" value="1"/>
</dbReference>
<reference evidence="4 5" key="2">
    <citation type="submission" date="2014-09" db="EMBL/GenBank/DDBJ databases">
        <authorList>
            <consortium name="NBRP consortium"/>
            <person name="Sawabe T."/>
            <person name="Meirelles P."/>
            <person name="Nakanishi M."/>
            <person name="Sayaka M."/>
            <person name="Hattori M."/>
            <person name="Ohkuma M."/>
        </authorList>
    </citation>
    <scope>NUCLEOTIDE SEQUENCE [LARGE SCALE GENOMIC DNA]</scope>
    <source>
        <strain evidence="4 5">JCM 19240</strain>
    </source>
</reference>
<proteinExistence type="predicted"/>
<keyword evidence="3" id="KW-0732">Signal</keyword>
<feature type="coiled-coil region" evidence="2">
    <location>
        <begin position="166"/>
        <end position="193"/>
    </location>
</feature>
<dbReference type="InterPro" id="IPR011990">
    <property type="entry name" value="TPR-like_helical_dom_sf"/>
</dbReference>
<evidence type="ECO:0000313" key="4">
    <source>
        <dbReference type="EMBL" id="GAL32919.1"/>
    </source>
</evidence>
<feature type="repeat" description="TPR" evidence="1">
    <location>
        <begin position="291"/>
        <end position="324"/>
    </location>
</feature>
<dbReference type="OrthoDB" id="5900357at2"/>
<sequence length="760" mass="87045">MGSKIWTVLALLCSLIAGVAHAKTSFTSPILVEADKLVDIEPAKSLEIANKYLTDRTFSEPNNDRLPKLKRDDTDQRIRTPLSSVNALLIIAKSQFNLGDSQAAMQSLLLAESMTEKYQLLFLALDVRILKARLQWLTTNEATKALATLEQVERDLESIRKGQNIANRTSYRIKILQAQIASAENDFELANSLFQAALSYIPNDKLSKWQIDFHTKFGKHYLYHRRYNEALSELLLAYWSAIELNSSDQLASINQQLAQLFMQRQVLDKALEHLSQAADFYGAYPESPILADVLKQMGDVYYLQGKYNLALVHYFNVIDQKKTDKNIEKVIDIRLSLASTYLQLYNYPLAEQYLARAEKLLRYSDLPELETKAALLDAGLGYFQQDNKQVIEQAKRALTLSQSLAMSESLEQASLEQQAYQLLALGYEQSGEFKQALSNIKKANSLRIYHQAQLNQISEEAFRKQRQFVEQGLHYEIQEQELAEALEKQNKFQKVALGLFCLASLLALIVLRLSYTNRRNKNEVEQLNENLFTHARSGLPNLRLLNANLPNSLQRTQRYFEQWQVGELINEPLSDRLRFVMIDVPFLRNMYLQNGYEAGLELEHAFGEFIRSKIEAPARIYHFSDANLLYIEPSIKPRTAESLFEEIQSWINDFEQDRKINRIVRVGMANYPFLPRAYTAINDKELLDILLVATHMAREVSMRESQSHWVYLKAIDNAPAASLATDNVRQACRTAIKQGLIKVHSSSQNEDGFKKSLMSE</sequence>
<evidence type="ECO:0000256" key="3">
    <source>
        <dbReference type="SAM" id="SignalP"/>
    </source>
</evidence>
<reference evidence="4 5" key="1">
    <citation type="submission" date="2014-09" db="EMBL/GenBank/DDBJ databases">
        <title>Vibrio maritimus JCM 19240. (C210) whole genome shotgun sequence.</title>
        <authorList>
            <person name="Sawabe T."/>
            <person name="Meirelles P."/>
            <person name="Nakanishi M."/>
            <person name="Sayaka M."/>
            <person name="Hattori M."/>
            <person name="Ohkuma M."/>
        </authorList>
    </citation>
    <scope>NUCLEOTIDE SEQUENCE [LARGE SCALE GENOMIC DNA]</scope>
    <source>
        <strain evidence="4 5">JCM 19240</strain>
    </source>
</reference>
<dbReference type="Gene3D" id="3.30.70.270">
    <property type="match status" value="1"/>
</dbReference>
<feature type="signal peptide" evidence="3">
    <location>
        <begin position="1"/>
        <end position="22"/>
    </location>
</feature>
<dbReference type="InterPro" id="IPR043128">
    <property type="entry name" value="Rev_trsase/Diguanyl_cyclase"/>
</dbReference>
<organism evidence="4 5">
    <name type="scientific">Vibrio maritimus</name>
    <dbReference type="NCBI Taxonomy" id="990268"/>
    <lineage>
        <taxon>Bacteria</taxon>
        <taxon>Pseudomonadati</taxon>
        <taxon>Pseudomonadota</taxon>
        <taxon>Gammaproteobacteria</taxon>
        <taxon>Vibrionales</taxon>
        <taxon>Vibrionaceae</taxon>
        <taxon>Vibrio</taxon>
    </lineage>
</organism>